<dbReference type="Gene3D" id="3.90.182.10">
    <property type="entry name" value="Toxin - Anthrax Protective Antigen,domain 1"/>
    <property type="match status" value="1"/>
</dbReference>
<comment type="caution">
    <text evidence="6">The sequence shown here is derived from an EMBL/GenBank/DDBJ whole genome shotgun (WGS) entry which is preliminary data.</text>
</comment>
<evidence type="ECO:0000256" key="2">
    <source>
        <dbReference type="ARBA" id="ARBA00022801"/>
    </source>
</evidence>
<dbReference type="InterPro" id="IPR037524">
    <property type="entry name" value="PA14/GLEYA"/>
</dbReference>
<evidence type="ECO:0000256" key="3">
    <source>
        <dbReference type="ARBA" id="ARBA00023295"/>
    </source>
</evidence>
<dbReference type="InterPro" id="IPR049166">
    <property type="entry name" value="GH39_cat"/>
</dbReference>
<accession>A0A7X0C1B6</accession>
<dbReference type="GO" id="GO:0016798">
    <property type="term" value="F:hydrolase activity, acting on glycosyl bonds"/>
    <property type="evidence" value="ECO:0007669"/>
    <property type="project" value="UniProtKB-KW"/>
</dbReference>
<dbReference type="InterPro" id="IPR017853">
    <property type="entry name" value="GH"/>
</dbReference>
<keyword evidence="7" id="KW-1185">Reference proteome</keyword>
<dbReference type="InterPro" id="IPR011658">
    <property type="entry name" value="PA14_dom"/>
</dbReference>
<evidence type="ECO:0000256" key="1">
    <source>
        <dbReference type="ARBA" id="ARBA00008875"/>
    </source>
</evidence>
<gene>
    <name evidence="6" type="ORF">FHU36_003243</name>
</gene>
<evidence type="ECO:0000259" key="5">
    <source>
        <dbReference type="PROSITE" id="PS51820"/>
    </source>
</evidence>
<name>A0A7X0C1B6_9ACTN</name>
<proteinExistence type="inferred from homology"/>
<feature type="signal peptide" evidence="4">
    <location>
        <begin position="1"/>
        <end position="32"/>
    </location>
</feature>
<feature type="domain" description="PA14" evidence="5">
    <location>
        <begin position="452"/>
        <end position="588"/>
    </location>
</feature>
<comment type="similarity">
    <text evidence="1">Belongs to the glycosyl hydrolase 39 family.</text>
</comment>
<evidence type="ECO:0000256" key="4">
    <source>
        <dbReference type="SAM" id="SignalP"/>
    </source>
</evidence>
<dbReference type="Pfam" id="PF01229">
    <property type="entry name" value="Glyco_hydro_39"/>
    <property type="match status" value="1"/>
</dbReference>
<dbReference type="RefSeq" id="WP_185084461.1">
    <property type="nucleotide sequence ID" value="NZ_JACHJB010000001.1"/>
</dbReference>
<sequence>MTTFARRTLRAVLAGGLTAAALVWPAGTPAGAAAAATVSVDFTKPIRTISAVDYGVGITGYGEGSYITNDAKHRDHLRRLGVGRMRIELHYQTPGDHDSPIVCGGYKCATEVSGDAWITAIRDLGAEPVVILQVDGRQTAEVNRDDAVALYRHFAASGKPVQRFILGNELNCACTPDKPEMPATEYSRRFNLIADALRAVDPAVKVGGPATAWDDHDYIRTLLRNSGDRVDFVDYHDYGNGSEPVTDEALLGDVIREYETDIAAVRALIRSELGRDLDLQIGEFNSDFDDPDGHRTLTHFNTLWGAAAVGQMLHAGASAFQYGDKNGQLGLTSTKGEGGIARSEPLPIYHGIGMYTGEGLFRPFGKTVVEARADNDELHVFASDHAKNVVLVNVGDEPLETALTLTGLTSGTAAVWQSTSDAWTPHRTGTAAISGGRATVTLPAGSATTLVIGEQGLTATYFDNADLTGKSVTRVDPTVNFDWGSSSPDPAIGPDTFSARWTGQVVADKAETYTFITTSDDGVRLWVDGRLLIDAWTDHSKRDDTAEIALTAGRHDITMEFYDSGYDAIAELRWSSPTTPRQVIPAERLVAG</sequence>
<dbReference type="Proteomes" id="UP000583800">
    <property type="component" value="Unassembled WGS sequence"/>
</dbReference>
<dbReference type="Gene3D" id="3.20.20.80">
    <property type="entry name" value="Glycosidases"/>
    <property type="match status" value="1"/>
</dbReference>
<keyword evidence="3" id="KW-0326">Glycosidase</keyword>
<keyword evidence="2" id="KW-0378">Hydrolase</keyword>
<dbReference type="EMBL" id="JACHJB010000001">
    <property type="protein sequence ID" value="MBB6346734.1"/>
    <property type="molecule type" value="Genomic_DNA"/>
</dbReference>
<dbReference type="SMART" id="SM00758">
    <property type="entry name" value="PA14"/>
    <property type="match status" value="1"/>
</dbReference>
<dbReference type="Gene3D" id="2.60.40.1180">
    <property type="entry name" value="Golgi alpha-mannosidase II"/>
    <property type="match status" value="1"/>
</dbReference>
<protein>
    <recommendedName>
        <fullName evidence="5">PA14 domain-containing protein</fullName>
    </recommendedName>
</protein>
<dbReference type="PROSITE" id="PS51820">
    <property type="entry name" value="PA14"/>
    <property type="match status" value="1"/>
</dbReference>
<reference evidence="6 7" key="1">
    <citation type="submission" date="2020-08" db="EMBL/GenBank/DDBJ databases">
        <title>Sequencing the genomes of 1000 actinobacteria strains.</title>
        <authorList>
            <person name="Klenk H.-P."/>
        </authorList>
    </citation>
    <scope>NUCLEOTIDE SEQUENCE [LARGE SCALE GENOMIC DNA]</scope>
    <source>
        <strain evidence="6 7">DSM 45913</strain>
    </source>
</reference>
<dbReference type="SUPFAM" id="SSF51445">
    <property type="entry name" value="(Trans)glycosidases"/>
    <property type="match status" value="1"/>
</dbReference>
<feature type="chain" id="PRO_5030534759" description="PA14 domain-containing protein" evidence="4">
    <location>
        <begin position="33"/>
        <end position="592"/>
    </location>
</feature>
<evidence type="ECO:0000313" key="6">
    <source>
        <dbReference type="EMBL" id="MBB6346734.1"/>
    </source>
</evidence>
<dbReference type="Pfam" id="PF07691">
    <property type="entry name" value="PA14"/>
    <property type="match status" value="1"/>
</dbReference>
<keyword evidence="4" id="KW-0732">Signal</keyword>
<organism evidence="6 7">
    <name type="scientific">Nonomuraea muscovyensis</name>
    <dbReference type="NCBI Taxonomy" id="1124761"/>
    <lineage>
        <taxon>Bacteria</taxon>
        <taxon>Bacillati</taxon>
        <taxon>Actinomycetota</taxon>
        <taxon>Actinomycetes</taxon>
        <taxon>Streptosporangiales</taxon>
        <taxon>Streptosporangiaceae</taxon>
        <taxon>Nonomuraea</taxon>
    </lineage>
</organism>
<dbReference type="SUPFAM" id="SSF56988">
    <property type="entry name" value="Anthrax protective antigen"/>
    <property type="match status" value="1"/>
</dbReference>
<evidence type="ECO:0000313" key="7">
    <source>
        <dbReference type="Proteomes" id="UP000583800"/>
    </source>
</evidence>
<dbReference type="InterPro" id="IPR013780">
    <property type="entry name" value="Glyco_hydro_b"/>
</dbReference>
<dbReference type="AlphaFoldDB" id="A0A7X0C1B6"/>